<dbReference type="GO" id="GO:0003700">
    <property type="term" value="F:DNA-binding transcription factor activity"/>
    <property type="evidence" value="ECO:0007669"/>
    <property type="project" value="TreeGrafter"/>
</dbReference>
<dbReference type="Pfam" id="PF01381">
    <property type="entry name" value="HTH_3"/>
    <property type="match status" value="1"/>
</dbReference>
<organism evidence="3 4">
    <name type="scientific">Paenibacillus abyssi</name>
    <dbReference type="NCBI Taxonomy" id="1340531"/>
    <lineage>
        <taxon>Bacteria</taxon>
        <taxon>Bacillati</taxon>
        <taxon>Bacillota</taxon>
        <taxon>Bacilli</taxon>
        <taxon>Bacillales</taxon>
        <taxon>Paenibacillaceae</taxon>
        <taxon>Paenibacillus</taxon>
    </lineage>
</organism>
<sequence length="71" mass="8258">MTFGVNLRYFRIRKGLTLQELAERLHVSANYLSTLENNNGKIKPEFLPRLCAELGIQLTDLFEATAERRIY</sequence>
<dbReference type="PANTHER" id="PTHR46797">
    <property type="entry name" value="HTH-TYPE TRANSCRIPTIONAL REGULATOR"/>
    <property type="match status" value="1"/>
</dbReference>
<reference evidence="3" key="2">
    <citation type="submission" date="2020-09" db="EMBL/GenBank/DDBJ databases">
        <authorList>
            <person name="Sun Q."/>
            <person name="Zhou Y."/>
        </authorList>
    </citation>
    <scope>NUCLEOTIDE SEQUENCE</scope>
    <source>
        <strain evidence="3">CGMCC 1.12987</strain>
    </source>
</reference>
<dbReference type="GO" id="GO:0005829">
    <property type="term" value="C:cytosol"/>
    <property type="evidence" value="ECO:0007669"/>
    <property type="project" value="TreeGrafter"/>
</dbReference>
<proteinExistence type="predicted"/>
<gene>
    <name evidence="3" type="ORF">GCM10010916_25680</name>
</gene>
<evidence type="ECO:0000259" key="2">
    <source>
        <dbReference type="PROSITE" id="PS50943"/>
    </source>
</evidence>
<dbReference type="InterPro" id="IPR050807">
    <property type="entry name" value="TransReg_Diox_bact_type"/>
</dbReference>
<dbReference type="PROSITE" id="PS50943">
    <property type="entry name" value="HTH_CROC1"/>
    <property type="match status" value="1"/>
</dbReference>
<dbReference type="SMART" id="SM00530">
    <property type="entry name" value="HTH_XRE"/>
    <property type="match status" value="1"/>
</dbReference>
<dbReference type="InterPro" id="IPR010982">
    <property type="entry name" value="Lambda_DNA-bd_dom_sf"/>
</dbReference>
<dbReference type="EMBL" id="BMGR01000008">
    <property type="protein sequence ID" value="GGG07661.1"/>
    <property type="molecule type" value="Genomic_DNA"/>
</dbReference>
<dbReference type="InterPro" id="IPR001387">
    <property type="entry name" value="Cro/C1-type_HTH"/>
</dbReference>
<protein>
    <recommendedName>
        <fullName evidence="2">HTH cro/C1-type domain-containing protein</fullName>
    </recommendedName>
</protein>
<evidence type="ECO:0000313" key="3">
    <source>
        <dbReference type="EMBL" id="GGG07661.1"/>
    </source>
</evidence>
<dbReference type="SUPFAM" id="SSF47413">
    <property type="entry name" value="lambda repressor-like DNA-binding domains"/>
    <property type="match status" value="1"/>
</dbReference>
<accession>A0A917FWB0</accession>
<comment type="caution">
    <text evidence="3">The sequence shown here is derived from an EMBL/GenBank/DDBJ whole genome shotgun (WGS) entry which is preliminary data.</text>
</comment>
<reference evidence="3" key="1">
    <citation type="journal article" date="2014" name="Int. J. Syst. Evol. Microbiol.">
        <title>Complete genome sequence of Corynebacterium casei LMG S-19264T (=DSM 44701T), isolated from a smear-ripened cheese.</title>
        <authorList>
            <consortium name="US DOE Joint Genome Institute (JGI-PGF)"/>
            <person name="Walter F."/>
            <person name="Albersmeier A."/>
            <person name="Kalinowski J."/>
            <person name="Ruckert C."/>
        </authorList>
    </citation>
    <scope>NUCLEOTIDE SEQUENCE</scope>
    <source>
        <strain evidence="3">CGMCC 1.12987</strain>
    </source>
</reference>
<name>A0A917FWB0_9BACL</name>
<dbReference type="Gene3D" id="1.10.260.40">
    <property type="entry name" value="lambda repressor-like DNA-binding domains"/>
    <property type="match status" value="1"/>
</dbReference>
<evidence type="ECO:0000313" key="4">
    <source>
        <dbReference type="Proteomes" id="UP000644756"/>
    </source>
</evidence>
<dbReference type="RefSeq" id="WP_188531469.1">
    <property type="nucleotide sequence ID" value="NZ_JBHRVG010000001.1"/>
</dbReference>
<dbReference type="PANTHER" id="PTHR46797:SF1">
    <property type="entry name" value="METHYLPHOSPHONATE SYNTHASE"/>
    <property type="match status" value="1"/>
</dbReference>
<feature type="domain" description="HTH cro/C1-type" evidence="2">
    <location>
        <begin position="7"/>
        <end position="61"/>
    </location>
</feature>
<keyword evidence="4" id="KW-1185">Reference proteome</keyword>
<dbReference type="AlphaFoldDB" id="A0A917FWB0"/>
<dbReference type="Proteomes" id="UP000644756">
    <property type="component" value="Unassembled WGS sequence"/>
</dbReference>
<dbReference type="GO" id="GO:0003677">
    <property type="term" value="F:DNA binding"/>
    <property type="evidence" value="ECO:0007669"/>
    <property type="project" value="UniProtKB-KW"/>
</dbReference>
<evidence type="ECO:0000256" key="1">
    <source>
        <dbReference type="ARBA" id="ARBA00023125"/>
    </source>
</evidence>
<keyword evidence="1" id="KW-0238">DNA-binding</keyword>
<dbReference type="CDD" id="cd00093">
    <property type="entry name" value="HTH_XRE"/>
    <property type="match status" value="1"/>
</dbReference>